<dbReference type="RefSeq" id="WP_156218866.1">
    <property type="nucleotide sequence ID" value="NZ_WOFH01000009.1"/>
</dbReference>
<dbReference type="EMBL" id="WOFH01000009">
    <property type="protein sequence ID" value="MUN39679.1"/>
    <property type="molecule type" value="Genomic_DNA"/>
</dbReference>
<feature type="region of interest" description="Disordered" evidence="1">
    <location>
        <begin position="1"/>
        <end position="23"/>
    </location>
</feature>
<keyword evidence="4" id="KW-1185">Reference proteome</keyword>
<evidence type="ECO:0000313" key="3">
    <source>
        <dbReference type="EMBL" id="MUN39679.1"/>
    </source>
</evidence>
<feature type="domain" description="DUF397" evidence="2">
    <location>
        <begin position="11"/>
        <end position="63"/>
    </location>
</feature>
<proteinExistence type="predicted"/>
<protein>
    <submittedName>
        <fullName evidence="3">DUF397 domain-containing protein</fullName>
    </submittedName>
</protein>
<name>A0A7K1L5K8_9ACTN</name>
<comment type="caution">
    <text evidence="3">The sequence shown here is derived from an EMBL/GenBank/DDBJ whole genome shotgun (WGS) entry which is preliminary data.</text>
</comment>
<dbReference type="InterPro" id="IPR007278">
    <property type="entry name" value="DUF397"/>
</dbReference>
<evidence type="ECO:0000259" key="2">
    <source>
        <dbReference type="Pfam" id="PF04149"/>
    </source>
</evidence>
<accession>A0A7K1L5K8</accession>
<dbReference type="Pfam" id="PF04149">
    <property type="entry name" value="DUF397"/>
    <property type="match status" value="1"/>
</dbReference>
<evidence type="ECO:0000256" key="1">
    <source>
        <dbReference type="SAM" id="MobiDB-lite"/>
    </source>
</evidence>
<gene>
    <name evidence="3" type="ORF">GNZ18_24225</name>
</gene>
<dbReference type="Proteomes" id="UP000432015">
    <property type="component" value="Unassembled WGS sequence"/>
</dbReference>
<evidence type="ECO:0000313" key="4">
    <source>
        <dbReference type="Proteomes" id="UP000432015"/>
    </source>
</evidence>
<sequence length="64" mass="6864">MKSIACTAQPAWRKSSHSTSTGGECVELTRLRGGVAVRDSRDPDGLTLIVSRDDFASLVTSLKQ</sequence>
<reference evidence="3 4" key="1">
    <citation type="submission" date="2019-11" db="EMBL/GenBank/DDBJ databases">
        <authorList>
            <person name="Cao P."/>
        </authorList>
    </citation>
    <scope>NUCLEOTIDE SEQUENCE [LARGE SCALE GENOMIC DNA]</scope>
    <source>
        <strain evidence="3 4">NEAU-AAG5</strain>
    </source>
</reference>
<dbReference type="AlphaFoldDB" id="A0A7K1L5K8"/>
<organism evidence="3 4">
    <name type="scientific">Actinomadura litoris</name>
    <dbReference type="NCBI Taxonomy" id="2678616"/>
    <lineage>
        <taxon>Bacteria</taxon>
        <taxon>Bacillati</taxon>
        <taxon>Actinomycetota</taxon>
        <taxon>Actinomycetes</taxon>
        <taxon>Streptosporangiales</taxon>
        <taxon>Thermomonosporaceae</taxon>
        <taxon>Actinomadura</taxon>
    </lineage>
</organism>